<dbReference type="EMBL" id="JBHSAB010000024">
    <property type="protein sequence ID" value="MFC3909514.1"/>
    <property type="molecule type" value="Genomic_DNA"/>
</dbReference>
<accession>A0ABV8CGT5</accession>
<organism evidence="1 2">
    <name type="scientific">Legionella dresdenensis</name>
    <dbReference type="NCBI Taxonomy" id="450200"/>
    <lineage>
        <taxon>Bacteria</taxon>
        <taxon>Pseudomonadati</taxon>
        <taxon>Pseudomonadota</taxon>
        <taxon>Gammaproteobacteria</taxon>
        <taxon>Legionellales</taxon>
        <taxon>Legionellaceae</taxon>
        <taxon>Legionella</taxon>
    </lineage>
</organism>
<protein>
    <submittedName>
        <fullName evidence="1">Uncharacterized protein</fullName>
    </submittedName>
</protein>
<gene>
    <name evidence="1" type="ORF">ACFORL_10580</name>
</gene>
<proteinExistence type="predicted"/>
<sequence>MPKFIHAEQKIVRVGLDYRQFCALTTDFALSLNFSSENDAIEYLNSFPCLQDWLHGKNILTTDGLIENITIPGLLYYFEKILDKRFPRLSCLLWNGNTLLNVLYAHDNVQALSMEPANPTSIQLFFRVNETRTLLWQGTPALQKWFYFDQIKSSWVVRRINNVEQALYNIFNHIIFKENLSPRFWDIPLINDVLSGYPIPTIINSPNRYKLTKEQNSGMLFCALREGYSEFLWYLWRNNPELQAEFSDQFLSFHDCRDIEHYKGKLISITQIFMLALVNNFQPLAEIIWNQFFLYFLGKPHLNCTIPYDYQLQIFALSATRNELEFTLQLWPYHADLCLKHYQDKPDLYGTISTVFLTLLGCFPHEHTSLHAKLNNILHDIWTSNKLWLINGINSLPAPTLKIVLDQLMAHQMCLKFTKEIIMQITKITPLEYIRAKYKGETWIEDRIKELRKVSCLNGLFTPKAIPPSVAAPADGLSTAEYERLNQMLYDNTPSGHL</sequence>
<name>A0ABV8CGT5_9GAMM</name>
<comment type="caution">
    <text evidence="1">The sequence shown here is derived from an EMBL/GenBank/DDBJ whole genome shotgun (WGS) entry which is preliminary data.</text>
</comment>
<evidence type="ECO:0000313" key="2">
    <source>
        <dbReference type="Proteomes" id="UP001595758"/>
    </source>
</evidence>
<keyword evidence="2" id="KW-1185">Reference proteome</keyword>
<dbReference type="Proteomes" id="UP001595758">
    <property type="component" value="Unassembled WGS sequence"/>
</dbReference>
<reference evidence="2" key="1">
    <citation type="journal article" date="2019" name="Int. J. Syst. Evol. Microbiol.">
        <title>The Global Catalogue of Microorganisms (GCM) 10K type strain sequencing project: providing services to taxonomists for standard genome sequencing and annotation.</title>
        <authorList>
            <consortium name="The Broad Institute Genomics Platform"/>
            <consortium name="The Broad Institute Genome Sequencing Center for Infectious Disease"/>
            <person name="Wu L."/>
            <person name="Ma J."/>
        </authorList>
    </citation>
    <scope>NUCLEOTIDE SEQUENCE [LARGE SCALE GENOMIC DNA]</scope>
    <source>
        <strain evidence="2">CCUG 59858</strain>
    </source>
</reference>
<evidence type="ECO:0000313" key="1">
    <source>
        <dbReference type="EMBL" id="MFC3909514.1"/>
    </source>
</evidence>
<dbReference type="RefSeq" id="WP_382343801.1">
    <property type="nucleotide sequence ID" value="NZ_JBHSAB010000024.1"/>
</dbReference>